<keyword evidence="6" id="KW-0695">RNA-directed DNA polymerase</keyword>
<keyword evidence="3" id="KW-0540">Nuclease</keyword>
<comment type="caution">
    <text evidence="8">The sequence shown here is derived from an EMBL/GenBank/DDBJ whole genome shotgun (WGS) entry which is preliminary data.</text>
</comment>
<evidence type="ECO:0000313" key="8">
    <source>
        <dbReference type="EMBL" id="NWW98689.1"/>
    </source>
</evidence>
<sequence length="66" mass="7605">WLYLGWKISDSQIRPQKPQITTEIRTLHDVQKLMGDIQWLRPVAGITNDQLEILRPLLKGTDPTAP</sequence>
<dbReference type="Proteomes" id="UP000546235">
    <property type="component" value="Unassembled WGS sequence"/>
</dbReference>
<feature type="non-terminal residue" evidence="8">
    <location>
        <position position="66"/>
    </location>
</feature>
<dbReference type="AlphaFoldDB" id="A0A7K6SML1"/>
<evidence type="ECO:0000256" key="1">
    <source>
        <dbReference type="ARBA" id="ARBA00022679"/>
    </source>
</evidence>
<evidence type="ECO:0000256" key="5">
    <source>
        <dbReference type="ARBA" id="ARBA00022801"/>
    </source>
</evidence>
<evidence type="ECO:0000259" key="7">
    <source>
        <dbReference type="Pfam" id="PF06817"/>
    </source>
</evidence>
<dbReference type="GO" id="GO:0003964">
    <property type="term" value="F:RNA-directed DNA polymerase activity"/>
    <property type="evidence" value="ECO:0007669"/>
    <property type="project" value="UniProtKB-KW"/>
</dbReference>
<dbReference type="Gene3D" id="3.30.70.270">
    <property type="match status" value="1"/>
</dbReference>
<organism evidence="8 9">
    <name type="scientific">Caloenas nicobarica</name>
    <name type="common">Nicobar pigeon</name>
    <dbReference type="NCBI Taxonomy" id="187106"/>
    <lineage>
        <taxon>Eukaryota</taxon>
        <taxon>Metazoa</taxon>
        <taxon>Chordata</taxon>
        <taxon>Craniata</taxon>
        <taxon>Vertebrata</taxon>
        <taxon>Euteleostomi</taxon>
        <taxon>Archelosauria</taxon>
        <taxon>Archosauria</taxon>
        <taxon>Dinosauria</taxon>
        <taxon>Saurischia</taxon>
        <taxon>Theropoda</taxon>
        <taxon>Coelurosauria</taxon>
        <taxon>Aves</taxon>
        <taxon>Neognathae</taxon>
        <taxon>Neoaves</taxon>
        <taxon>Columbimorphae</taxon>
        <taxon>Columbiformes</taxon>
        <taxon>Columbidae</taxon>
        <taxon>Caloenas</taxon>
    </lineage>
</organism>
<dbReference type="InterPro" id="IPR010661">
    <property type="entry name" value="RVT_thumb"/>
</dbReference>
<dbReference type="InterPro" id="IPR043502">
    <property type="entry name" value="DNA/RNA_pol_sf"/>
</dbReference>
<keyword evidence="5" id="KW-0378">Hydrolase</keyword>
<dbReference type="GO" id="GO:0016787">
    <property type="term" value="F:hydrolase activity"/>
    <property type="evidence" value="ECO:0007669"/>
    <property type="project" value="UniProtKB-KW"/>
</dbReference>
<reference evidence="8 9" key="1">
    <citation type="submission" date="2019-09" db="EMBL/GenBank/DDBJ databases">
        <title>Bird 10,000 Genomes (B10K) Project - Family phase.</title>
        <authorList>
            <person name="Zhang G."/>
        </authorList>
    </citation>
    <scope>NUCLEOTIDE SEQUENCE [LARGE SCALE GENOMIC DNA]</scope>
    <source>
        <strain evidence="8">OUT-0007</strain>
        <tissue evidence="8">Blood</tissue>
    </source>
</reference>
<protein>
    <submittedName>
        <fullName evidence="8">POK18 protein</fullName>
    </submittedName>
</protein>
<evidence type="ECO:0000256" key="3">
    <source>
        <dbReference type="ARBA" id="ARBA00022722"/>
    </source>
</evidence>
<dbReference type="SUPFAM" id="SSF56672">
    <property type="entry name" value="DNA/RNA polymerases"/>
    <property type="match status" value="1"/>
</dbReference>
<dbReference type="PANTHER" id="PTHR41694:SF3">
    <property type="entry name" value="RNA-DIRECTED DNA POLYMERASE-RELATED"/>
    <property type="match status" value="1"/>
</dbReference>
<evidence type="ECO:0000256" key="4">
    <source>
        <dbReference type="ARBA" id="ARBA00022759"/>
    </source>
</evidence>
<keyword evidence="1" id="KW-0808">Transferase</keyword>
<name>A0A7K6SML1_CALNI</name>
<dbReference type="Pfam" id="PF06817">
    <property type="entry name" value="RVT_thumb"/>
    <property type="match status" value="1"/>
</dbReference>
<keyword evidence="2" id="KW-0548">Nucleotidyltransferase</keyword>
<dbReference type="EMBL" id="VZSB01000702">
    <property type="protein sequence ID" value="NWW98689.1"/>
    <property type="molecule type" value="Genomic_DNA"/>
</dbReference>
<dbReference type="GO" id="GO:0004519">
    <property type="term" value="F:endonuclease activity"/>
    <property type="evidence" value="ECO:0007669"/>
    <property type="project" value="UniProtKB-KW"/>
</dbReference>
<evidence type="ECO:0000256" key="6">
    <source>
        <dbReference type="ARBA" id="ARBA00022918"/>
    </source>
</evidence>
<dbReference type="GO" id="GO:0035613">
    <property type="term" value="F:RNA stem-loop binding"/>
    <property type="evidence" value="ECO:0007669"/>
    <property type="project" value="TreeGrafter"/>
</dbReference>
<gene>
    <name evidence="8" type="primary">Ervk18_2</name>
    <name evidence="8" type="ORF">CALNIC_R15380</name>
</gene>
<evidence type="ECO:0000313" key="9">
    <source>
        <dbReference type="Proteomes" id="UP000546235"/>
    </source>
</evidence>
<dbReference type="InterPro" id="IPR043128">
    <property type="entry name" value="Rev_trsase/Diguanyl_cyclase"/>
</dbReference>
<evidence type="ECO:0000256" key="2">
    <source>
        <dbReference type="ARBA" id="ARBA00022695"/>
    </source>
</evidence>
<keyword evidence="4" id="KW-0255">Endonuclease</keyword>
<keyword evidence="9" id="KW-1185">Reference proteome</keyword>
<feature type="domain" description="Reverse transcriptase thumb" evidence="7">
    <location>
        <begin position="15"/>
        <end position="61"/>
    </location>
</feature>
<feature type="non-terminal residue" evidence="8">
    <location>
        <position position="1"/>
    </location>
</feature>
<dbReference type="PANTHER" id="PTHR41694">
    <property type="entry name" value="ENDOGENOUS RETROVIRUS GROUP K MEMBER POL PROTEIN"/>
    <property type="match status" value="1"/>
</dbReference>
<accession>A0A7K6SML1</accession>
<proteinExistence type="predicted"/>